<organism evidence="2 3">
    <name type="scientific">Nocardioides aquaticus</name>
    <dbReference type="NCBI Taxonomy" id="160826"/>
    <lineage>
        <taxon>Bacteria</taxon>
        <taxon>Bacillati</taxon>
        <taxon>Actinomycetota</taxon>
        <taxon>Actinomycetes</taxon>
        <taxon>Propionibacteriales</taxon>
        <taxon>Nocardioidaceae</taxon>
        <taxon>Nocardioides</taxon>
    </lineage>
</organism>
<dbReference type="GO" id="GO:0016740">
    <property type="term" value="F:transferase activity"/>
    <property type="evidence" value="ECO:0007669"/>
    <property type="project" value="UniProtKB-KW"/>
</dbReference>
<proteinExistence type="predicted"/>
<dbReference type="InterPro" id="IPR016181">
    <property type="entry name" value="Acyl_CoA_acyltransferase"/>
</dbReference>
<protein>
    <submittedName>
        <fullName evidence="2">Succinyl-CoA transferase</fullName>
        <ecNumber evidence="2">2.8.3.-</ecNumber>
    </submittedName>
</protein>
<gene>
    <name evidence="2" type="ORF">ENKNEFLB_02322</name>
</gene>
<reference evidence="2 3" key="1">
    <citation type="submission" date="2021-05" db="EMBL/GenBank/DDBJ databases">
        <title>Complete genome of Nocardioides aquaticus KCTC 9944T isolated from meromictic and hypersaline Ekho Lake, Antarctica.</title>
        <authorList>
            <person name="Hwang K."/>
            <person name="Kim K.M."/>
            <person name="Choe H."/>
        </authorList>
    </citation>
    <scope>NUCLEOTIDE SEQUENCE [LARGE SCALE GENOMIC DNA]</scope>
    <source>
        <strain evidence="2 3">KCTC 9944</strain>
    </source>
</reference>
<dbReference type="RefSeq" id="WP_214055572.1">
    <property type="nucleotide sequence ID" value="NZ_BAAAHS010000044.1"/>
</dbReference>
<accession>A0ABX8EHE1</accession>
<keyword evidence="3" id="KW-1185">Reference proteome</keyword>
<keyword evidence="2" id="KW-0808">Transferase</keyword>
<dbReference type="SUPFAM" id="SSF55729">
    <property type="entry name" value="Acyl-CoA N-acyltransferases (Nat)"/>
    <property type="match status" value="1"/>
</dbReference>
<name>A0ABX8EHE1_9ACTN</name>
<sequence>MLSLEEIFPPFGLRVTSGPIELRVLRDDDLPELVDLVGGGVQPPEQPMPFLHDWHQQPFAPGAPDGFPTTSLAWWWTQRAQFAPAHWRLALTVRRDGELVGMQDLNARDFALTRHVETGSWLGLAHHGRGTGTLMRQLVVGFAFDELGALECGSGFIIGNRASAAVSRKTGYLENGQRRIVQHTRQGEIGVDEQRVVVTPATYVRQDGDVVIEGAEALRRFLAIDR</sequence>
<dbReference type="Pfam" id="PF13302">
    <property type="entry name" value="Acetyltransf_3"/>
    <property type="match status" value="1"/>
</dbReference>
<evidence type="ECO:0000259" key="1">
    <source>
        <dbReference type="PROSITE" id="PS51186"/>
    </source>
</evidence>
<dbReference type="EMBL" id="CP075371">
    <property type="protein sequence ID" value="QVT79932.1"/>
    <property type="molecule type" value="Genomic_DNA"/>
</dbReference>
<dbReference type="InterPro" id="IPR000182">
    <property type="entry name" value="GNAT_dom"/>
</dbReference>
<dbReference type="Gene3D" id="3.40.630.30">
    <property type="match status" value="1"/>
</dbReference>
<evidence type="ECO:0000313" key="2">
    <source>
        <dbReference type="EMBL" id="QVT79932.1"/>
    </source>
</evidence>
<feature type="domain" description="N-acetyltransferase" evidence="1">
    <location>
        <begin position="20"/>
        <end position="198"/>
    </location>
</feature>
<dbReference type="EC" id="2.8.3.-" evidence="2"/>
<dbReference type="PROSITE" id="PS51186">
    <property type="entry name" value="GNAT"/>
    <property type="match status" value="1"/>
</dbReference>
<evidence type="ECO:0000313" key="3">
    <source>
        <dbReference type="Proteomes" id="UP000679307"/>
    </source>
</evidence>
<dbReference type="Proteomes" id="UP000679307">
    <property type="component" value="Chromosome"/>
</dbReference>